<sequence>MTCEYFFWLNVSSFSYQRGDCLGEYLPALFCSSMIEINLPILSILANTGAICSLSCDLLICSPISASFELIKDASRFIMIDLLEFAALKVGELLSESNSLIIIERFCSSSGVALPGAANNAEVLAVVVAVK</sequence>
<comment type="caution">
    <text evidence="1">The sequence shown here is derived from an EMBL/GenBank/DDBJ whole genome shotgun (WGS) entry which is preliminary data.</text>
</comment>
<dbReference type="RefSeq" id="XP_020428354.1">
    <property type="nucleotide sequence ID" value="XM_020580769.1"/>
</dbReference>
<proteinExistence type="predicted"/>
<dbReference type="Proteomes" id="UP000001396">
    <property type="component" value="Unassembled WGS sequence"/>
</dbReference>
<dbReference type="AlphaFoldDB" id="D3BPT8"/>
<organism evidence="1 2">
    <name type="scientific">Heterostelium pallidum (strain ATCC 26659 / Pp 5 / PN500)</name>
    <name type="common">Cellular slime mold</name>
    <name type="synonym">Polysphondylium pallidum</name>
    <dbReference type="NCBI Taxonomy" id="670386"/>
    <lineage>
        <taxon>Eukaryota</taxon>
        <taxon>Amoebozoa</taxon>
        <taxon>Evosea</taxon>
        <taxon>Eumycetozoa</taxon>
        <taxon>Dictyostelia</taxon>
        <taxon>Acytosteliales</taxon>
        <taxon>Acytosteliaceae</taxon>
        <taxon>Heterostelium</taxon>
    </lineage>
</organism>
<protein>
    <submittedName>
        <fullName evidence="1">Uncharacterized protein</fullName>
    </submittedName>
</protein>
<name>D3BPT8_HETP5</name>
<dbReference type="EMBL" id="ADBJ01000047">
    <property type="protein sequence ID" value="EFA76221.1"/>
    <property type="molecule type" value="Genomic_DNA"/>
</dbReference>
<gene>
    <name evidence="1" type="ORF">PPL_09982</name>
</gene>
<evidence type="ECO:0000313" key="1">
    <source>
        <dbReference type="EMBL" id="EFA76221.1"/>
    </source>
</evidence>
<evidence type="ECO:0000313" key="2">
    <source>
        <dbReference type="Proteomes" id="UP000001396"/>
    </source>
</evidence>
<reference evidence="1 2" key="1">
    <citation type="journal article" date="2011" name="Genome Res.">
        <title>Phylogeny-wide analysis of social amoeba genomes highlights ancient origins for complex intercellular communication.</title>
        <authorList>
            <person name="Heidel A.J."/>
            <person name="Lawal H.M."/>
            <person name="Felder M."/>
            <person name="Schilde C."/>
            <person name="Helps N.R."/>
            <person name="Tunggal B."/>
            <person name="Rivero F."/>
            <person name="John U."/>
            <person name="Schleicher M."/>
            <person name="Eichinger L."/>
            <person name="Platzer M."/>
            <person name="Noegel A.A."/>
            <person name="Schaap P."/>
            <person name="Gloeckner G."/>
        </authorList>
    </citation>
    <scope>NUCLEOTIDE SEQUENCE [LARGE SCALE GENOMIC DNA]</scope>
    <source>
        <strain evidence="2">ATCC 26659 / Pp 5 / PN500</strain>
    </source>
</reference>
<keyword evidence="2" id="KW-1185">Reference proteome</keyword>
<dbReference type="GeneID" id="31365454"/>
<dbReference type="InParanoid" id="D3BPT8"/>
<accession>D3BPT8</accession>